<evidence type="ECO:0000256" key="1">
    <source>
        <dbReference type="SAM" id="Coils"/>
    </source>
</evidence>
<evidence type="ECO:0000313" key="3">
    <source>
        <dbReference type="EMBL" id="MBK1815724.1"/>
    </source>
</evidence>
<protein>
    <submittedName>
        <fullName evidence="3">Uncharacterized protein</fullName>
    </submittedName>
</protein>
<dbReference type="AlphaFoldDB" id="A0A934VBS1"/>
<organism evidence="3 4">
    <name type="scientific">Luteolibacter yonseiensis</name>
    <dbReference type="NCBI Taxonomy" id="1144680"/>
    <lineage>
        <taxon>Bacteria</taxon>
        <taxon>Pseudomonadati</taxon>
        <taxon>Verrucomicrobiota</taxon>
        <taxon>Verrucomicrobiia</taxon>
        <taxon>Verrucomicrobiales</taxon>
        <taxon>Verrucomicrobiaceae</taxon>
        <taxon>Luteolibacter</taxon>
    </lineage>
</organism>
<accession>A0A934VBS1</accession>
<sequence length="394" mass="43426">MKPKVPLLIGLVLAMSGLAFLYFRHDSKPVPADGASASSPVVTRDLRTEEKPADGPDSNSPIPKTTDPAPPEKAGMTPDMARKLISDFAAENKDLNSRAEFTRGVIKELCESGYSKEAWDLIDPGNGIVRNFGLASFFENADLPPADLLDKIANVPRLDMFTGFSGFLNRYPPDQLSALLDSPEVKRFYSAVGDDLKAVNVKTAVSGVLQIAMNKMAPEERGGTYQLARELDSKGLLEAHDFILIVQRYSNKNIFEQWEDIKAVDLNGWSSNVVKKQRQGMLSDMVAEDAPAAVKGILNGDEDRAGNDLAWALKSWTNLDSQGAADWYKSSQASFSGRQRELVSSSFAEAAISSLEFESARQWAEQIEDAEARRKILENVEQKRIEYEQKSVSK</sequence>
<reference evidence="3" key="1">
    <citation type="submission" date="2021-01" db="EMBL/GenBank/DDBJ databases">
        <title>Modified the classification status of verrucomicrobia.</title>
        <authorList>
            <person name="Feng X."/>
        </authorList>
    </citation>
    <scope>NUCLEOTIDE SEQUENCE</scope>
    <source>
        <strain evidence="3">JCM 18052</strain>
    </source>
</reference>
<evidence type="ECO:0000313" key="4">
    <source>
        <dbReference type="Proteomes" id="UP000600139"/>
    </source>
</evidence>
<dbReference type="RefSeq" id="WP_200350681.1">
    <property type="nucleotide sequence ID" value="NZ_BAABHZ010000008.1"/>
</dbReference>
<gene>
    <name evidence="3" type="ORF">JIN84_08855</name>
</gene>
<feature type="region of interest" description="Disordered" evidence="2">
    <location>
        <begin position="29"/>
        <end position="77"/>
    </location>
</feature>
<comment type="caution">
    <text evidence="3">The sequence shown here is derived from an EMBL/GenBank/DDBJ whole genome shotgun (WGS) entry which is preliminary data.</text>
</comment>
<feature type="compositionally biased region" description="Basic and acidic residues" evidence="2">
    <location>
        <begin position="44"/>
        <end position="54"/>
    </location>
</feature>
<feature type="coiled-coil region" evidence="1">
    <location>
        <begin position="360"/>
        <end position="390"/>
    </location>
</feature>
<evidence type="ECO:0000256" key="2">
    <source>
        <dbReference type="SAM" id="MobiDB-lite"/>
    </source>
</evidence>
<keyword evidence="4" id="KW-1185">Reference proteome</keyword>
<dbReference type="Proteomes" id="UP000600139">
    <property type="component" value="Unassembled WGS sequence"/>
</dbReference>
<dbReference type="EMBL" id="JAENIK010000009">
    <property type="protein sequence ID" value="MBK1815724.1"/>
    <property type="molecule type" value="Genomic_DNA"/>
</dbReference>
<name>A0A934VBS1_9BACT</name>
<proteinExistence type="predicted"/>
<keyword evidence="1" id="KW-0175">Coiled coil</keyword>